<dbReference type="PROSITE" id="PS51918">
    <property type="entry name" value="RADICAL_SAM"/>
    <property type="match status" value="1"/>
</dbReference>
<evidence type="ECO:0000313" key="11">
    <source>
        <dbReference type="Proteomes" id="UP000076962"/>
    </source>
</evidence>
<dbReference type="SUPFAM" id="SSF102114">
    <property type="entry name" value="Radical SAM enzymes"/>
    <property type="match status" value="1"/>
</dbReference>
<feature type="domain" description="Radical SAM core" evidence="9">
    <location>
        <begin position="200"/>
        <end position="424"/>
    </location>
</feature>
<dbReference type="SFLD" id="SFLDS00029">
    <property type="entry name" value="Radical_SAM"/>
    <property type="match status" value="1"/>
</dbReference>
<evidence type="ECO:0000259" key="8">
    <source>
        <dbReference type="PROSITE" id="PS51332"/>
    </source>
</evidence>
<dbReference type="PANTHER" id="PTHR43409:SF7">
    <property type="entry name" value="BLL1977 PROTEIN"/>
    <property type="match status" value="1"/>
</dbReference>
<dbReference type="Gene3D" id="3.40.50.280">
    <property type="entry name" value="Cobalamin-binding domain"/>
    <property type="match status" value="1"/>
</dbReference>
<accession>A0A0A6NZ07</accession>
<reference evidence="10 11" key="1">
    <citation type="submission" date="2016-05" db="EMBL/GenBank/DDBJ databases">
        <title>Single-cell genome of chain-forming Candidatus Thiomargarita nelsonii and comparison to other large sulfur-oxidizing bacteria.</title>
        <authorList>
            <person name="Winkel M."/>
            <person name="Salman V."/>
            <person name="Woyke T."/>
            <person name="Schulz-Vogt H."/>
            <person name="Richter M."/>
            <person name="Flood B."/>
            <person name="Bailey J."/>
            <person name="Amann R."/>
            <person name="Mussmann M."/>
        </authorList>
    </citation>
    <scope>NUCLEOTIDE SEQUENCE [LARGE SCALE GENOMIC DNA]</scope>
    <source>
        <strain evidence="10 11">THI036</strain>
    </source>
</reference>
<keyword evidence="7" id="KW-0411">Iron-sulfur</keyword>
<dbReference type="InterPro" id="IPR007197">
    <property type="entry name" value="rSAM"/>
</dbReference>
<dbReference type="InterPro" id="IPR034466">
    <property type="entry name" value="Methyltransferase_Class_B"/>
</dbReference>
<dbReference type="GO" id="GO:0031419">
    <property type="term" value="F:cobalamin binding"/>
    <property type="evidence" value="ECO:0007669"/>
    <property type="project" value="InterPro"/>
</dbReference>
<comment type="cofactor">
    <cofactor evidence="1">
        <name>[4Fe-4S] cluster</name>
        <dbReference type="ChEBI" id="CHEBI:49883"/>
    </cofactor>
</comment>
<keyword evidence="6" id="KW-0408">Iron</keyword>
<comment type="caution">
    <text evidence="10">The sequence shown here is derived from an EMBL/GenBank/DDBJ whole genome shotgun (WGS) entry which is preliminary data.</text>
</comment>
<dbReference type="PANTHER" id="PTHR43409">
    <property type="entry name" value="ANAEROBIC MAGNESIUM-PROTOPORPHYRIN IX MONOMETHYL ESTER CYCLASE-RELATED"/>
    <property type="match status" value="1"/>
</dbReference>
<dbReference type="Proteomes" id="UP000076962">
    <property type="component" value="Unassembled WGS sequence"/>
</dbReference>
<dbReference type="PROSITE" id="PS51332">
    <property type="entry name" value="B12_BINDING"/>
    <property type="match status" value="1"/>
</dbReference>
<dbReference type="CDD" id="cd01335">
    <property type="entry name" value="Radical_SAM"/>
    <property type="match status" value="1"/>
</dbReference>
<dbReference type="AlphaFoldDB" id="A0A0A6NZ07"/>
<evidence type="ECO:0000259" key="9">
    <source>
        <dbReference type="PROSITE" id="PS51918"/>
    </source>
</evidence>
<feature type="non-terminal residue" evidence="10">
    <location>
        <position position="427"/>
    </location>
</feature>
<dbReference type="InterPro" id="IPR023404">
    <property type="entry name" value="rSAM_horseshoe"/>
</dbReference>
<dbReference type="Gene3D" id="3.80.30.20">
    <property type="entry name" value="tm_1862 like domain"/>
    <property type="match status" value="1"/>
</dbReference>
<dbReference type="SUPFAM" id="SSF52242">
    <property type="entry name" value="Cobalamin (vitamin B12)-binding domain"/>
    <property type="match status" value="1"/>
</dbReference>
<dbReference type="GO" id="GO:0051539">
    <property type="term" value="F:4 iron, 4 sulfur cluster binding"/>
    <property type="evidence" value="ECO:0007669"/>
    <property type="project" value="UniProtKB-KW"/>
</dbReference>
<evidence type="ECO:0000256" key="4">
    <source>
        <dbReference type="ARBA" id="ARBA00022691"/>
    </source>
</evidence>
<feature type="domain" description="B12-binding" evidence="8">
    <location>
        <begin position="1"/>
        <end position="145"/>
    </location>
</feature>
<evidence type="ECO:0000256" key="2">
    <source>
        <dbReference type="ARBA" id="ARBA00022603"/>
    </source>
</evidence>
<dbReference type="EMBL" id="LUTY01001471">
    <property type="protein sequence ID" value="OAD21671.1"/>
    <property type="molecule type" value="Genomic_DNA"/>
</dbReference>
<dbReference type="InterPro" id="IPR006638">
    <property type="entry name" value="Elp3/MiaA/NifB-like_rSAM"/>
</dbReference>
<gene>
    <name evidence="10" type="ORF">THIOM_002554</name>
</gene>
<sequence>MKCLLISPPFDPNRITRRYPPVSLLYLAASLRKFGHEPIIYDLGVSSETSEDSLKELAFQSVKEHQPDLVGFTCSSPAFPLVRKSSAYIKEFFPNIKIIVGGMHPTLFPKEILENCSFIDYVAIGEGDNSLVKLCDMLDANQTDFIAPGMAQKTREGKIVIGERLELIKNLDELPMPAWQDISIDDYRYDYSSWLNPKQHDISVVAPISTSRSCPFDCNFCAFNTLMGRGFRYHSPKRVVDEIERLHTQFGVNYFEFIDDNMGIKKSRLIEICNEILKRNLDIQFTSMSGLHIATIDKDIVDALCDAGYLHAILPIEHASEFIRNKVIGKKLSHDKIFEVAELFKKRGTITRAFFIIGFPEETEETIEETMHMIKDLDLDLFNVFNLIPFPGTRLFQQCLEHKLFLNKVDTNTLWKGELALDTSDRS</sequence>
<evidence type="ECO:0000256" key="7">
    <source>
        <dbReference type="ARBA" id="ARBA00023014"/>
    </source>
</evidence>
<evidence type="ECO:0000313" key="10">
    <source>
        <dbReference type="EMBL" id="OAD21671.1"/>
    </source>
</evidence>
<dbReference type="Pfam" id="PF02310">
    <property type="entry name" value="B12-binding"/>
    <property type="match status" value="1"/>
</dbReference>
<evidence type="ECO:0000256" key="5">
    <source>
        <dbReference type="ARBA" id="ARBA00022723"/>
    </source>
</evidence>
<keyword evidence="5" id="KW-0479">Metal-binding</keyword>
<dbReference type="SFLD" id="SFLDG01082">
    <property type="entry name" value="B12-binding_domain_containing"/>
    <property type="match status" value="1"/>
</dbReference>
<keyword evidence="3" id="KW-0808">Transferase</keyword>
<dbReference type="InterPro" id="IPR036724">
    <property type="entry name" value="Cobalamin-bd_sf"/>
</dbReference>
<name>A0A0A6NZ07_9GAMM</name>
<organism evidence="10 11">
    <name type="scientific">Candidatus Thiomargarita nelsonii</name>
    <dbReference type="NCBI Taxonomy" id="1003181"/>
    <lineage>
        <taxon>Bacteria</taxon>
        <taxon>Pseudomonadati</taxon>
        <taxon>Pseudomonadota</taxon>
        <taxon>Gammaproteobacteria</taxon>
        <taxon>Thiotrichales</taxon>
        <taxon>Thiotrichaceae</taxon>
        <taxon>Thiomargarita</taxon>
    </lineage>
</organism>
<dbReference type="GO" id="GO:0003824">
    <property type="term" value="F:catalytic activity"/>
    <property type="evidence" value="ECO:0007669"/>
    <property type="project" value="InterPro"/>
</dbReference>
<protein>
    <submittedName>
        <fullName evidence="10">Radical SAM domain-containing protein</fullName>
    </submittedName>
</protein>
<evidence type="ECO:0000256" key="1">
    <source>
        <dbReference type="ARBA" id="ARBA00001966"/>
    </source>
</evidence>
<evidence type="ECO:0000256" key="3">
    <source>
        <dbReference type="ARBA" id="ARBA00022679"/>
    </source>
</evidence>
<dbReference type="SFLD" id="SFLDG01123">
    <property type="entry name" value="methyltransferase_(Class_B)"/>
    <property type="match status" value="1"/>
</dbReference>
<dbReference type="InterPro" id="IPR051198">
    <property type="entry name" value="BchE-like"/>
</dbReference>
<dbReference type="InterPro" id="IPR058240">
    <property type="entry name" value="rSAM_sf"/>
</dbReference>
<dbReference type="Pfam" id="PF04055">
    <property type="entry name" value="Radical_SAM"/>
    <property type="match status" value="1"/>
</dbReference>
<dbReference type="InterPro" id="IPR006158">
    <property type="entry name" value="Cobalamin-bd"/>
</dbReference>
<keyword evidence="2" id="KW-0489">Methyltransferase</keyword>
<dbReference type="SMART" id="SM00729">
    <property type="entry name" value="Elp3"/>
    <property type="match status" value="1"/>
</dbReference>
<proteinExistence type="predicted"/>
<evidence type="ECO:0000256" key="6">
    <source>
        <dbReference type="ARBA" id="ARBA00023004"/>
    </source>
</evidence>
<dbReference type="GO" id="GO:0046872">
    <property type="term" value="F:metal ion binding"/>
    <property type="evidence" value="ECO:0007669"/>
    <property type="project" value="UniProtKB-KW"/>
</dbReference>
<keyword evidence="4" id="KW-0949">S-adenosyl-L-methionine</keyword>
<dbReference type="CDD" id="cd02068">
    <property type="entry name" value="radical_SAM_B12_BD"/>
    <property type="match status" value="1"/>
</dbReference>
<keyword evidence="11" id="KW-1185">Reference proteome</keyword>